<feature type="transmembrane region" description="Helical" evidence="6">
    <location>
        <begin position="119"/>
        <end position="138"/>
    </location>
</feature>
<evidence type="ECO:0000256" key="4">
    <source>
        <dbReference type="ARBA" id="ARBA00022989"/>
    </source>
</evidence>
<evidence type="ECO:0000256" key="3">
    <source>
        <dbReference type="ARBA" id="ARBA00022692"/>
    </source>
</evidence>
<keyword evidence="3 6" id="KW-0812">Transmembrane</keyword>
<dbReference type="GO" id="GO:0015171">
    <property type="term" value="F:amino acid transmembrane transporter activity"/>
    <property type="evidence" value="ECO:0007669"/>
    <property type="project" value="TreeGrafter"/>
</dbReference>
<evidence type="ECO:0000256" key="2">
    <source>
        <dbReference type="ARBA" id="ARBA00022475"/>
    </source>
</evidence>
<dbReference type="Proteomes" id="UP000035540">
    <property type="component" value="Chromosome"/>
</dbReference>
<dbReference type="Pfam" id="PF01810">
    <property type="entry name" value="LysE"/>
    <property type="match status" value="1"/>
</dbReference>
<evidence type="ECO:0000256" key="5">
    <source>
        <dbReference type="ARBA" id="ARBA00023136"/>
    </source>
</evidence>
<feature type="transmembrane region" description="Helical" evidence="6">
    <location>
        <begin position="187"/>
        <end position="207"/>
    </location>
</feature>
<dbReference type="KEGG" id="cted:CTEST_05840"/>
<dbReference type="SUPFAM" id="SSF103473">
    <property type="entry name" value="MFS general substrate transporter"/>
    <property type="match status" value="1"/>
</dbReference>
<accession>A0A0G3H5H7</accession>
<evidence type="ECO:0000313" key="8">
    <source>
        <dbReference type="Proteomes" id="UP000035540"/>
    </source>
</evidence>
<feature type="transmembrane region" description="Helical" evidence="6">
    <location>
        <begin position="6"/>
        <end position="28"/>
    </location>
</feature>
<evidence type="ECO:0000256" key="6">
    <source>
        <dbReference type="SAM" id="Phobius"/>
    </source>
</evidence>
<proteinExistence type="predicted"/>
<feature type="transmembrane region" description="Helical" evidence="6">
    <location>
        <begin position="150"/>
        <end position="175"/>
    </location>
</feature>
<evidence type="ECO:0000256" key="1">
    <source>
        <dbReference type="ARBA" id="ARBA00004651"/>
    </source>
</evidence>
<keyword evidence="5 6" id="KW-0472">Membrane</keyword>
<protein>
    <submittedName>
        <fullName evidence="7">Putative threonine efflux protein</fullName>
    </submittedName>
</protein>
<sequence>MLPLAAILGFGLAITPLVLTPGASFALVSTRGLAGDRRGAWATIVGTAAGILTHAVLAGFGLAALVMRSAELYHVVRLAGAVYLVGLGMYLIWQGYRRQPKTSRNEQTDSAGHQCRRLWQAYVANVLNVKAASVYLTLAPQFVNTEGVSVSAMLTLAGVHIVVMTVWLGAWSFGLTSLAVRFDPRRWIRVINAAGGVALIALGVRSFRPAD</sequence>
<reference evidence="7 8" key="1">
    <citation type="journal article" date="2015" name="Genome Announc.">
        <title>Complete Genome Sequence of the Type Strain Corynebacterium testudinoris DSM 44614, Recovered from Necrotic Lesions in the Mouth of a Tortoise.</title>
        <authorList>
            <person name="Ruckert C."/>
            <person name="Kriete M."/>
            <person name="Jaenicke S."/>
            <person name="Winkler A."/>
            <person name="Tauch A."/>
        </authorList>
    </citation>
    <scope>NUCLEOTIDE SEQUENCE [LARGE SCALE GENOMIC DNA]</scope>
    <source>
        <strain evidence="7 8">DSM 44614</strain>
    </source>
</reference>
<dbReference type="STRING" id="136857.CTEST_05840"/>
<name>A0A0G3H5H7_9CORY</name>
<dbReference type="PANTHER" id="PTHR30086:SF20">
    <property type="entry name" value="ARGININE EXPORTER PROTEIN ARGO-RELATED"/>
    <property type="match status" value="1"/>
</dbReference>
<dbReference type="InterPro" id="IPR036259">
    <property type="entry name" value="MFS_trans_sf"/>
</dbReference>
<dbReference type="GO" id="GO:0005886">
    <property type="term" value="C:plasma membrane"/>
    <property type="evidence" value="ECO:0007669"/>
    <property type="project" value="UniProtKB-SubCell"/>
</dbReference>
<organism evidence="7 8">
    <name type="scientific">Corynebacterium testudinoris</name>
    <dbReference type="NCBI Taxonomy" id="136857"/>
    <lineage>
        <taxon>Bacteria</taxon>
        <taxon>Bacillati</taxon>
        <taxon>Actinomycetota</taxon>
        <taxon>Actinomycetes</taxon>
        <taxon>Mycobacteriales</taxon>
        <taxon>Corynebacteriaceae</taxon>
        <taxon>Corynebacterium</taxon>
    </lineage>
</organism>
<dbReference type="AlphaFoldDB" id="A0A0G3H5H7"/>
<keyword evidence="4 6" id="KW-1133">Transmembrane helix</keyword>
<keyword evidence="2" id="KW-1003">Cell membrane</keyword>
<feature type="transmembrane region" description="Helical" evidence="6">
    <location>
        <begin position="40"/>
        <end position="66"/>
    </location>
</feature>
<dbReference type="OrthoDB" id="3175972at2"/>
<gene>
    <name evidence="7" type="ORF">CTEST_05840</name>
</gene>
<dbReference type="InterPro" id="IPR001123">
    <property type="entry name" value="LeuE-type"/>
</dbReference>
<dbReference type="PATRIC" id="fig|136857.5.peg.1159"/>
<feature type="transmembrane region" description="Helical" evidence="6">
    <location>
        <begin position="72"/>
        <end position="93"/>
    </location>
</feature>
<comment type="subcellular location">
    <subcellularLocation>
        <location evidence="1">Cell membrane</location>
        <topology evidence="1">Multi-pass membrane protein</topology>
    </subcellularLocation>
</comment>
<reference evidence="8" key="2">
    <citation type="submission" date="2015-05" db="EMBL/GenBank/DDBJ databases">
        <title>Complete genome sequence of Corynebacterium testudinoris DSM 44614, recovered from necrotic lesions in the mouth of a tortoise.</title>
        <authorList>
            <person name="Ruckert C."/>
            <person name="Albersmeier A."/>
            <person name="Winkler A."/>
            <person name="Tauch A."/>
        </authorList>
    </citation>
    <scope>NUCLEOTIDE SEQUENCE [LARGE SCALE GENOMIC DNA]</scope>
    <source>
        <strain evidence="8">DSM 44614</strain>
    </source>
</reference>
<dbReference type="PANTHER" id="PTHR30086">
    <property type="entry name" value="ARGININE EXPORTER PROTEIN ARGO"/>
    <property type="match status" value="1"/>
</dbReference>
<keyword evidence="8" id="KW-1185">Reference proteome</keyword>
<evidence type="ECO:0000313" key="7">
    <source>
        <dbReference type="EMBL" id="AKK08611.1"/>
    </source>
</evidence>
<dbReference type="EMBL" id="CP011545">
    <property type="protein sequence ID" value="AKK08611.1"/>
    <property type="molecule type" value="Genomic_DNA"/>
</dbReference>